<gene>
    <name evidence="2" type="ORF">MM415A00630_0017</name>
    <name evidence="1" type="ORF">MM415B02047_0015</name>
    <name evidence="3" type="ORF">TM448B02564_0007</name>
</gene>
<proteinExistence type="predicted"/>
<reference evidence="2" key="1">
    <citation type="submission" date="2020-03" db="EMBL/GenBank/DDBJ databases">
        <title>The deep terrestrial virosphere.</title>
        <authorList>
            <person name="Holmfeldt K."/>
            <person name="Nilsson E."/>
            <person name="Simone D."/>
            <person name="Lopez-Fernandez M."/>
            <person name="Wu X."/>
            <person name="de Brujin I."/>
            <person name="Lundin D."/>
            <person name="Andersson A."/>
            <person name="Bertilsson S."/>
            <person name="Dopson M."/>
        </authorList>
    </citation>
    <scope>NUCLEOTIDE SEQUENCE</scope>
    <source>
        <strain evidence="2">MM415A00630</strain>
        <strain evidence="1">MM415B02047</strain>
        <strain evidence="3">TM448B02564</strain>
    </source>
</reference>
<dbReference type="EMBL" id="MT141159">
    <property type="protein sequence ID" value="QJA55446.1"/>
    <property type="molecule type" value="Genomic_DNA"/>
</dbReference>
<dbReference type="EMBL" id="MT144924">
    <property type="protein sequence ID" value="QJI01446.1"/>
    <property type="molecule type" value="Genomic_DNA"/>
</dbReference>
<dbReference type="AlphaFoldDB" id="A0A6M3KHE7"/>
<evidence type="ECO:0000313" key="1">
    <source>
        <dbReference type="EMBL" id="QJA55446.1"/>
    </source>
</evidence>
<sequence length="83" mass="9611">MNDSKPRFSFEVTEEQQQRALQVFKNYGDRKAVMGRILDELMDMVEEHGYIVFGAIFDQSANIRKIIPSLAKAEKIASKMEDR</sequence>
<evidence type="ECO:0000313" key="3">
    <source>
        <dbReference type="EMBL" id="QJI01446.1"/>
    </source>
</evidence>
<protein>
    <submittedName>
        <fullName evidence="2">Uncharacterized protein</fullName>
    </submittedName>
</protein>
<evidence type="ECO:0000313" key="2">
    <source>
        <dbReference type="EMBL" id="QJA80855.1"/>
    </source>
</evidence>
<dbReference type="EMBL" id="MT142438">
    <property type="protein sequence ID" value="QJA80855.1"/>
    <property type="molecule type" value="Genomic_DNA"/>
</dbReference>
<accession>A0A6M3KHE7</accession>
<organism evidence="2">
    <name type="scientific">viral metagenome</name>
    <dbReference type="NCBI Taxonomy" id="1070528"/>
    <lineage>
        <taxon>unclassified sequences</taxon>
        <taxon>metagenomes</taxon>
        <taxon>organismal metagenomes</taxon>
    </lineage>
</organism>
<name>A0A6M3KHE7_9ZZZZ</name>